<dbReference type="Proteomes" id="UP000002664">
    <property type="component" value="Chromosome"/>
</dbReference>
<sequence length="65" mass="7503">MISQLMTAHEGGRERLDGRDYRDVRPVPLDSKESHDPHVIKMSVWSRAKSLHLIMIEDKMSGMKV</sequence>
<evidence type="ECO:0000313" key="2">
    <source>
        <dbReference type="EMBL" id="ADX86481.1"/>
    </source>
</evidence>
<dbReference type="EMBL" id="CP002425">
    <property type="protein sequence ID" value="ADX86481.1"/>
    <property type="molecule type" value="Genomic_DNA"/>
</dbReference>
<evidence type="ECO:0000313" key="3">
    <source>
        <dbReference type="Proteomes" id="UP000002664"/>
    </source>
</evidence>
<feature type="region of interest" description="Disordered" evidence="1">
    <location>
        <begin position="1"/>
        <end position="34"/>
    </location>
</feature>
<keyword evidence="3" id="KW-1185">Reference proteome</keyword>
<dbReference type="KEGG" id="sir:SiRe_2433"/>
<dbReference type="AlphaFoldDB" id="F0NC42"/>
<organism evidence="2 3">
    <name type="scientific">Saccharolobus islandicus (strain REY15A)</name>
    <name type="common">Sulfolobus islandicus</name>
    <dbReference type="NCBI Taxonomy" id="930945"/>
    <lineage>
        <taxon>Archaea</taxon>
        <taxon>Thermoproteota</taxon>
        <taxon>Thermoprotei</taxon>
        <taxon>Sulfolobales</taxon>
        <taxon>Sulfolobaceae</taxon>
        <taxon>Saccharolobus</taxon>
    </lineage>
</organism>
<accession>F0NC42</accession>
<reference evidence="2 3" key="1">
    <citation type="journal article" date="2011" name="J. Bacteriol.">
        <title>Genome analyses of icelandic strains of Sulfolobus islandicus, model organisms for genetic and virus-host interaction studies.</title>
        <authorList>
            <person name="Guo L."/>
            <person name="Brugger K."/>
            <person name="Liu C."/>
            <person name="Shah S.A."/>
            <person name="Zheng H."/>
            <person name="Zhu Y."/>
            <person name="Wang S."/>
            <person name="Lillestol R.K."/>
            <person name="Chen L."/>
            <person name="Frank J."/>
            <person name="Prangishvili D."/>
            <person name="Paulin L."/>
            <person name="She Q."/>
            <person name="Huang L."/>
            <person name="Garrett R.A."/>
        </authorList>
    </citation>
    <scope>NUCLEOTIDE SEQUENCE [LARGE SCALE GENOMIC DNA]</scope>
    <source>
        <strain evidence="2 3">REY15A</strain>
    </source>
</reference>
<evidence type="ECO:0000256" key="1">
    <source>
        <dbReference type="SAM" id="MobiDB-lite"/>
    </source>
</evidence>
<name>F0NC42_SACI5</name>
<feature type="compositionally biased region" description="Basic and acidic residues" evidence="1">
    <location>
        <begin position="10"/>
        <end position="34"/>
    </location>
</feature>
<dbReference type="eggNOG" id="arCOG08540">
    <property type="taxonomic scope" value="Archaea"/>
</dbReference>
<protein>
    <submittedName>
        <fullName evidence="2">Uncharacterized protein</fullName>
    </submittedName>
</protein>
<proteinExistence type="predicted"/>
<gene>
    <name evidence="2" type="ordered locus">SiRe_2433</name>
</gene>
<dbReference type="HOGENOM" id="CLU_180511_0_0_2"/>